<evidence type="ECO:0000256" key="1">
    <source>
        <dbReference type="SAM" id="MobiDB-lite"/>
    </source>
</evidence>
<reference evidence="2" key="1">
    <citation type="submission" date="2018-04" db="EMBL/GenBank/DDBJ databases">
        <title>Whole genome sequencing of Hypsizygus marmoreus.</title>
        <authorList>
            <person name="Choi I.-G."/>
            <person name="Min B."/>
            <person name="Kim J.-G."/>
            <person name="Kim S."/>
            <person name="Oh Y.-L."/>
            <person name="Kong W.-S."/>
            <person name="Park H."/>
            <person name="Jeong J."/>
            <person name="Song E.-S."/>
        </authorList>
    </citation>
    <scope>NUCLEOTIDE SEQUENCE [LARGE SCALE GENOMIC DNA]</scope>
    <source>
        <strain evidence="2">51987-8</strain>
    </source>
</reference>
<feature type="region of interest" description="Disordered" evidence="1">
    <location>
        <begin position="76"/>
        <end position="114"/>
    </location>
</feature>
<comment type="caution">
    <text evidence="2">The sequence shown here is derived from an EMBL/GenBank/DDBJ whole genome shotgun (WGS) entry which is preliminary data.</text>
</comment>
<accession>A0A369KFT9</accession>
<feature type="compositionally biased region" description="Polar residues" evidence="1">
    <location>
        <begin position="80"/>
        <end position="94"/>
    </location>
</feature>
<gene>
    <name evidence="2" type="ORF">Hypma_013760</name>
</gene>
<name>A0A369KFT9_HYPMA</name>
<dbReference type="AlphaFoldDB" id="A0A369KFT9"/>
<proteinExistence type="predicted"/>
<dbReference type="EMBL" id="LUEZ02000009">
    <property type="protein sequence ID" value="RDB29766.1"/>
    <property type="molecule type" value="Genomic_DNA"/>
</dbReference>
<protein>
    <submittedName>
        <fullName evidence="2">Uncharacterized protein</fullName>
    </submittedName>
</protein>
<evidence type="ECO:0000313" key="2">
    <source>
        <dbReference type="EMBL" id="RDB29766.1"/>
    </source>
</evidence>
<organism evidence="2 3">
    <name type="scientific">Hypsizygus marmoreus</name>
    <name type="common">White beech mushroom</name>
    <name type="synonym">Agaricus marmoreus</name>
    <dbReference type="NCBI Taxonomy" id="39966"/>
    <lineage>
        <taxon>Eukaryota</taxon>
        <taxon>Fungi</taxon>
        <taxon>Dikarya</taxon>
        <taxon>Basidiomycota</taxon>
        <taxon>Agaricomycotina</taxon>
        <taxon>Agaricomycetes</taxon>
        <taxon>Agaricomycetidae</taxon>
        <taxon>Agaricales</taxon>
        <taxon>Tricholomatineae</taxon>
        <taxon>Lyophyllaceae</taxon>
        <taxon>Hypsizygus</taxon>
    </lineage>
</organism>
<sequence length="202" mass="22881">MSNWLPSQSSRYASRKPIPGHRLPSFLDDSYIFHDKSYYAERKRITNCKSSKKYYRKNIDLEREKARIRMWRKCNPGAITPQSSTSAIDGNVSSSDDDEHHMVTNSQECSSASESEELVIGPAESDTPEAIACNTLAPIPPSPSVSKPPKYQLKQIDQASRDIAEAILLEDLEALKDFLEEAAVEDYSWRIYVPMQPFQTCT</sequence>
<evidence type="ECO:0000313" key="3">
    <source>
        <dbReference type="Proteomes" id="UP000076154"/>
    </source>
</evidence>
<keyword evidence="3" id="KW-1185">Reference proteome</keyword>
<dbReference type="Proteomes" id="UP000076154">
    <property type="component" value="Unassembled WGS sequence"/>
</dbReference>
<dbReference type="InParanoid" id="A0A369KFT9"/>